<keyword evidence="3" id="KW-1185">Reference proteome</keyword>
<accession>A0A179DFC4</accession>
<evidence type="ECO:0000313" key="3">
    <source>
        <dbReference type="Proteomes" id="UP000078459"/>
    </source>
</evidence>
<organism evidence="2 3">
    <name type="scientific">Pedobacter psychrophilus</name>
    <dbReference type="NCBI Taxonomy" id="1826909"/>
    <lineage>
        <taxon>Bacteria</taxon>
        <taxon>Pseudomonadati</taxon>
        <taxon>Bacteroidota</taxon>
        <taxon>Sphingobacteriia</taxon>
        <taxon>Sphingobacteriales</taxon>
        <taxon>Sphingobacteriaceae</taxon>
        <taxon>Pedobacter</taxon>
    </lineage>
</organism>
<dbReference type="Gene3D" id="2.70.70.10">
    <property type="entry name" value="Glucose Permease (Domain IIA)"/>
    <property type="match status" value="1"/>
</dbReference>
<name>A0A179DFC4_9SPHI</name>
<dbReference type="InterPro" id="IPR016047">
    <property type="entry name" value="M23ase_b-sheet_dom"/>
</dbReference>
<proteinExistence type="predicted"/>
<dbReference type="InterPro" id="IPR011055">
    <property type="entry name" value="Dup_hybrid_motif"/>
</dbReference>
<evidence type="ECO:0000313" key="2">
    <source>
        <dbReference type="EMBL" id="OAQ39721.1"/>
    </source>
</evidence>
<dbReference type="GO" id="GO:0004222">
    <property type="term" value="F:metalloendopeptidase activity"/>
    <property type="evidence" value="ECO:0007669"/>
    <property type="project" value="TreeGrafter"/>
</dbReference>
<dbReference type="AlphaFoldDB" id="A0A179DFC4"/>
<reference evidence="2 3" key="1">
    <citation type="submission" date="2016-04" db="EMBL/GenBank/DDBJ databases">
        <authorList>
            <person name="Evans L.H."/>
            <person name="Alamgir A."/>
            <person name="Owens N."/>
            <person name="Weber N.D."/>
            <person name="Virtaneva K."/>
            <person name="Barbian K."/>
            <person name="Babar A."/>
            <person name="Rosenke K."/>
        </authorList>
    </citation>
    <scope>NUCLEOTIDE SEQUENCE [LARGE SCALE GENOMIC DNA]</scope>
    <source>
        <strain evidence="2 3">CCM 8644</strain>
    </source>
</reference>
<evidence type="ECO:0000259" key="1">
    <source>
        <dbReference type="Pfam" id="PF01551"/>
    </source>
</evidence>
<dbReference type="Proteomes" id="UP000078459">
    <property type="component" value="Unassembled WGS sequence"/>
</dbReference>
<dbReference type="InterPro" id="IPR050570">
    <property type="entry name" value="Cell_wall_metabolism_enzyme"/>
</dbReference>
<feature type="domain" description="M23ase beta-sheet core" evidence="1">
    <location>
        <begin position="194"/>
        <end position="291"/>
    </location>
</feature>
<protein>
    <recommendedName>
        <fullName evidence="1">M23ase beta-sheet core domain-containing protein</fullName>
    </recommendedName>
</protein>
<dbReference type="SUPFAM" id="SSF51261">
    <property type="entry name" value="Duplicated hybrid motif"/>
    <property type="match status" value="1"/>
</dbReference>
<dbReference type="CDD" id="cd12797">
    <property type="entry name" value="M23_peptidase"/>
    <property type="match status" value="1"/>
</dbReference>
<comment type="caution">
    <text evidence="2">The sequence shown here is derived from an EMBL/GenBank/DDBJ whole genome shotgun (WGS) entry which is preliminary data.</text>
</comment>
<dbReference type="PROSITE" id="PS51257">
    <property type="entry name" value="PROKAR_LIPOPROTEIN"/>
    <property type="match status" value="1"/>
</dbReference>
<dbReference type="PANTHER" id="PTHR21666">
    <property type="entry name" value="PEPTIDASE-RELATED"/>
    <property type="match status" value="1"/>
</dbReference>
<dbReference type="Pfam" id="PF01551">
    <property type="entry name" value="Peptidase_M23"/>
    <property type="match status" value="1"/>
</dbReference>
<sequence length="414" mass="45958">MMRMIKLVNYFAALCILIGFFSCKTIFKSSPYQGYINSLVNVGLDTTAMGKIWINNGLEVLSNPNQNLKFPFKEEIFFKQNIPSATAYQINYKQSTKLKFTINSKSKSGVFLDLFNDVSSRKAMISEFISDTTFYYQSDNDEVLTLRLQPKLLVNLYTILEVAELPKLAFPVKNGENKDIKSFWGNSRDGGERNHEGVDIFNKRNTPVLAVADGTISRVQITTLGGKVVWQKLGLGGPSIYYAHLDSQLVNIGQSVNKGDVVGFIGNTGNAKTTSPHLHFGIYTNGGAIDPLNYIYKRDSIVGKVKSDVKYLGEELMLADNDSVIPVNILSVSTESITFGNGDGILKYQNSLKGLNPKINKKTNIVDSLILEAPENTAIPTAKFNKKLAYKVLGYSGDFLYISQEDKKGWIKAI</sequence>
<dbReference type="STRING" id="1826909.A5893_09050"/>
<dbReference type="EMBL" id="LWHJ01000027">
    <property type="protein sequence ID" value="OAQ39721.1"/>
    <property type="molecule type" value="Genomic_DNA"/>
</dbReference>
<gene>
    <name evidence="2" type="ORF">A5893_09050</name>
</gene>
<reference evidence="2 3" key="2">
    <citation type="submission" date="2016-06" db="EMBL/GenBank/DDBJ databases">
        <title>Pedobacter psychrophilus sp. nov., isolated from Antarctic fragmentary rock.</title>
        <authorList>
            <person name="Svec P."/>
        </authorList>
    </citation>
    <scope>NUCLEOTIDE SEQUENCE [LARGE SCALE GENOMIC DNA]</scope>
    <source>
        <strain evidence="2 3">CCM 8644</strain>
    </source>
</reference>
<dbReference type="PANTHER" id="PTHR21666:SF268">
    <property type="entry name" value="PEPTIDASE M23 DOMAIN-CONTAINING PROTEIN"/>
    <property type="match status" value="1"/>
</dbReference>